<dbReference type="PANTHER" id="PTHR24198">
    <property type="entry name" value="ANKYRIN REPEAT AND PROTEIN KINASE DOMAIN-CONTAINING PROTEIN"/>
    <property type="match status" value="1"/>
</dbReference>
<evidence type="ECO:0000313" key="8">
    <source>
        <dbReference type="Proteomes" id="UP001190700"/>
    </source>
</evidence>
<dbReference type="PROSITE" id="PS50088">
    <property type="entry name" value="ANK_REPEAT"/>
    <property type="match status" value="6"/>
</dbReference>
<dbReference type="SMART" id="SM00184">
    <property type="entry name" value="RING"/>
    <property type="match status" value="1"/>
</dbReference>
<organism evidence="7 8">
    <name type="scientific">Cymbomonas tetramitiformis</name>
    <dbReference type="NCBI Taxonomy" id="36881"/>
    <lineage>
        <taxon>Eukaryota</taxon>
        <taxon>Viridiplantae</taxon>
        <taxon>Chlorophyta</taxon>
        <taxon>Pyramimonadophyceae</taxon>
        <taxon>Pyramimonadales</taxon>
        <taxon>Pyramimonadaceae</taxon>
        <taxon>Cymbomonas</taxon>
    </lineage>
</organism>
<dbReference type="Gene3D" id="3.30.40.10">
    <property type="entry name" value="Zinc/RING finger domain, C3HC4 (zinc finger)"/>
    <property type="match status" value="1"/>
</dbReference>
<dbReference type="PRINTS" id="PR01415">
    <property type="entry name" value="ANKYRIN"/>
</dbReference>
<keyword evidence="1" id="KW-0677">Repeat</keyword>
<accession>A0AAE0FFP4</accession>
<feature type="repeat" description="ANK" evidence="3">
    <location>
        <begin position="116"/>
        <end position="148"/>
    </location>
</feature>
<keyword evidence="8" id="KW-1185">Reference proteome</keyword>
<dbReference type="Pfam" id="PF13920">
    <property type="entry name" value="zf-C3HC4_3"/>
    <property type="match status" value="1"/>
</dbReference>
<evidence type="ECO:0000259" key="6">
    <source>
        <dbReference type="PROSITE" id="PS50089"/>
    </source>
</evidence>
<dbReference type="AlphaFoldDB" id="A0AAE0FFP4"/>
<keyword evidence="4" id="KW-0479">Metal-binding</keyword>
<dbReference type="SMART" id="SM00248">
    <property type="entry name" value="ANK"/>
    <property type="match status" value="7"/>
</dbReference>
<dbReference type="InterPro" id="IPR002110">
    <property type="entry name" value="Ankyrin_rpt"/>
</dbReference>
<feature type="domain" description="RING-type" evidence="6">
    <location>
        <begin position="707"/>
        <end position="746"/>
    </location>
</feature>
<dbReference type="PROSITE" id="PS50089">
    <property type="entry name" value="ZF_RING_2"/>
    <property type="match status" value="1"/>
</dbReference>
<sequence>MYHHAKWALASREAPSALLRKDPIGGRRDLQRTRAGTDFDTDMRARETQHETSALHEAAATGQVEAIKTLAEVGPYVHAQTHDGATALNLAAAAGQVKAMKTLAELGADVHAENQNGASALHEAAAAGQVEAVKTMADLGFNAGQVEAIKTLAELNAFKTLHWAAHFGQVEAVKTLAELGLMHVRDSNGATALMRQQLLGRWRQSRRLAELGADMHAQIHGGATALGAAYLGRWRQWRETPRLMMELQHFMRQQLLGRLAELGADVHGQAQDGATALHEAATAGQVEAVKTLAELGADLNAQAHDGTTALHLAAAAGQVEAVKTRAELGADVDLQARNGASALHAAAVGSSDVGSDMFIKAVRTLVEHGADVLARSGDGKTPISCAINAEIRQFLQRCARQKRSGIQHCTRPPRVGPEELAAREAAANEAVAELLAEEQQERAASSSLPKGRAKAGRKSKAKQKATQGPGQGVTIVVSGDDKQSITRPAEQAWPDRGEEPSDETSCNIGGNNSRSNGANNIECELRADGSRVEAHSILARTAHGESRGQIPDGTAREKDIKKREKERQRKERQRERKRSEAREALLACLEPERGALGGSRALQEAIAHWHRVGHGRQASGMGGDDPDGNLMEEASRQLEALQVKERAVAKCHALEMLEDDMVRLASNVNAEAQAAGAAECGGNVTGESSSSGGGLRKEVIEAESTLCIICMDQRREVVLVPCGHLVLCRKCSQRYITASELCPVCKAPVREICKVYS</sequence>
<feature type="repeat" description="ANK" evidence="3">
    <location>
        <begin position="338"/>
        <end position="377"/>
    </location>
</feature>
<feature type="repeat" description="ANK" evidence="3">
    <location>
        <begin position="272"/>
        <end position="304"/>
    </location>
</feature>
<evidence type="ECO:0000256" key="4">
    <source>
        <dbReference type="PROSITE-ProRule" id="PRU00175"/>
    </source>
</evidence>
<name>A0AAE0FFP4_9CHLO</name>
<feature type="compositionally biased region" description="Basic and acidic residues" evidence="5">
    <location>
        <begin position="554"/>
        <end position="580"/>
    </location>
</feature>
<dbReference type="Pfam" id="PF00023">
    <property type="entry name" value="Ank"/>
    <property type="match status" value="1"/>
</dbReference>
<feature type="repeat" description="ANK" evidence="3">
    <location>
        <begin position="83"/>
        <end position="115"/>
    </location>
</feature>
<feature type="region of interest" description="Disordered" evidence="5">
    <location>
        <begin position="437"/>
        <end position="519"/>
    </location>
</feature>
<dbReference type="Proteomes" id="UP001190700">
    <property type="component" value="Unassembled WGS sequence"/>
</dbReference>
<evidence type="ECO:0000256" key="1">
    <source>
        <dbReference type="ARBA" id="ARBA00022737"/>
    </source>
</evidence>
<dbReference type="GO" id="GO:0008270">
    <property type="term" value="F:zinc ion binding"/>
    <property type="evidence" value="ECO:0007669"/>
    <property type="project" value="UniProtKB-KW"/>
</dbReference>
<evidence type="ECO:0000313" key="7">
    <source>
        <dbReference type="EMBL" id="KAK3258863.1"/>
    </source>
</evidence>
<dbReference type="InterPro" id="IPR013083">
    <property type="entry name" value="Znf_RING/FYVE/PHD"/>
</dbReference>
<keyword evidence="4" id="KW-0862">Zinc</keyword>
<evidence type="ECO:0000256" key="3">
    <source>
        <dbReference type="PROSITE-ProRule" id="PRU00023"/>
    </source>
</evidence>
<feature type="repeat" description="ANK" evidence="3">
    <location>
        <begin position="50"/>
        <end position="82"/>
    </location>
</feature>
<dbReference type="InterPro" id="IPR036770">
    <property type="entry name" value="Ankyrin_rpt-contain_sf"/>
</dbReference>
<gene>
    <name evidence="7" type="ORF">CYMTET_32109</name>
</gene>
<dbReference type="SUPFAM" id="SSF57850">
    <property type="entry name" value="RING/U-box"/>
    <property type="match status" value="1"/>
</dbReference>
<evidence type="ECO:0000256" key="5">
    <source>
        <dbReference type="SAM" id="MobiDB-lite"/>
    </source>
</evidence>
<dbReference type="PROSITE" id="PS50297">
    <property type="entry name" value="ANK_REP_REGION"/>
    <property type="match status" value="4"/>
</dbReference>
<dbReference type="SUPFAM" id="SSF48403">
    <property type="entry name" value="Ankyrin repeat"/>
    <property type="match status" value="1"/>
</dbReference>
<protein>
    <recommendedName>
        <fullName evidence="6">RING-type domain-containing protein</fullName>
    </recommendedName>
</protein>
<dbReference type="GO" id="GO:0005737">
    <property type="term" value="C:cytoplasm"/>
    <property type="evidence" value="ECO:0007669"/>
    <property type="project" value="TreeGrafter"/>
</dbReference>
<comment type="caution">
    <text evidence="7">The sequence shown here is derived from an EMBL/GenBank/DDBJ whole genome shotgun (WGS) entry which is preliminary data.</text>
</comment>
<feature type="repeat" description="ANK" evidence="3">
    <location>
        <begin position="305"/>
        <end position="337"/>
    </location>
</feature>
<reference evidence="7 8" key="1">
    <citation type="journal article" date="2015" name="Genome Biol. Evol.">
        <title>Comparative Genomics of a Bacterivorous Green Alga Reveals Evolutionary Causalities and Consequences of Phago-Mixotrophic Mode of Nutrition.</title>
        <authorList>
            <person name="Burns J.A."/>
            <person name="Paasch A."/>
            <person name="Narechania A."/>
            <person name="Kim E."/>
        </authorList>
    </citation>
    <scope>NUCLEOTIDE SEQUENCE [LARGE SCALE GENOMIC DNA]</scope>
    <source>
        <strain evidence="7 8">PLY_AMNH</strain>
    </source>
</reference>
<keyword evidence="4" id="KW-0863">Zinc-finger</keyword>
<feature type="region of interest" description="Disordered" evidence="5">
    <location>
        <begin position="539"/>
        <end position="580"/>
    </location>
</feature>
<evidence type="ECO:0000256" key="2">
    <source>
        <dbReference type="ARBA" id="ARBA00023043"/>
    </source>
</evidence>
<feature type="compositionally biased region" description="Low complexity" evidence="5">
    <location>
        <begin position="505"/>
        <end position="519"/>
    </location>
</feature>
<feature type="compositionally biased region" description="Basic residues" evidence="5">
    <location>
        <begin position="451"/>
        <end position="463"/>
    </location>
</feature>
<dbReference type="EMBL" id="LGRX02019207">
    <property type="protein sequence ID" value="KAK3258863.1"/>
    <property type="molecule type" value="Genomic_DNA"/>
</dbReference>
<dbReference type="PANTHER" id="PTHR24198:SF165">
    <property type="entry name" value="ANKYRIN REPEAT-CONTAINING PROTEIN-RELATED"/>
    <property type="match status" value="1"/>
</dbReference>
<dbReference type="InterPro" id="IPR001841">
    <property type="entry name" value="Znf_RING"/>
</dbReference>
<dbReference type="Gene3D" id="1.25.40.20">
    <property type="entry name" value="Ankyrin repeat-containing domain"/>
    <property type="match status" value="4"/>
</dbReference>
<proteinExistence type="predicted"/>
<keyword evidence="2 3" id="KW-0040">ANK repeat</keyword>
<dbReference type="Pfam" id="PF12796">
    <property type="entry name" value="Ank_2"/>
    <property type="match status" value="2"/>
</dbReference>